<dbReference type="Proteomes" id="UP000012249">
    <property type="component" value="Unassembled WGS sequence"/>
</dbReference>
<dbReference type="AlphaFoldDB" id="N1U6H4"/>
<evidence type="ECO:0000313" key="2">
    <source>
        <dbReference type="Proteomes" id="UP000012249"/>
    </source>
</evidence>
<protein>
    <submittedName>
        <fullName evidence="1">Uncharacterized protein</fullName>
    </submittedName>
</protein>
<sequence length="180" mass="21258">MHPEIKDPLLRALAENADYKPELALEAGEKLLAQRTERNDTKQILKDMIAICDKQWRKYLYIKTPEGEKKYEFFRQSEKRFRYILETDDFSAPISITSIADPISEIVGLIPFIYKNKKKYKAYQTIKDDSFYHVSAIQEIISKTKYHDVTLEQVEEAVKKSDYVEYEINENGDMYIKVKK</sequence>
<proteinExistence type="predicted"/>
<comment type="caution">
    <text evidence="1">The sequence shown here is derived from an EMBL/GenBank/DDBJ whole genome shotgun (WGS) entry which is preliminary data.</text>
</comment>
<name>N1U6H4_9LEPT</name>
<organism evidence="1 2">
    <name type="scientific">Leptospira weilii str. Ecochallenge</name>
    <dbReference type="NCBI Taxonomy" id="1049986"/>
    <lineage>
        <taxon>Bacteria</taxon>
        <taxon>Pseudomonadati</taxon>
        <taxon>Spirochaetota</taxon>
        <taxon>Spirochaetia</taxon>
        <taxon>Leptospirales</taxon>
        <taxon>Leptospiraceae</taxon>
        <taxon>Leptospira</taxon>
    </lineage>
</organism>
<gene>
    <name evidence="1" type="ORF">LEP1GSC043_0053</name>
</gene>
<evidence type="ECO:0000313" key="1">
    <source>
        <dbReference type="EMBL" id="EMY13761.1"/>
    </source>
</evidence>
<reference evidence="1 2" key="1">
    <citation type="submission" date="2013-02" db="EMBL/GenBank/DDBJ databases">
        <authorList>
            <person name="Harkins D.M."/>
            <person name="Durkin A.S."/>
            <person name="Brinkac L.M."/>
            <person name="Haft D.H."/>
            <person name="Selengut J.D."/>
            <person name="Sanka R."/>
            <person name="DePew J."/>
            <person name="Purushe J."/>
            <person name="Haake D.A."/>
            <person name="Matsunaga J."/>
            <person name="Vinetz J.M."/>
            <person name="Sutton G.G."/>
            <person name="Nierman W.C."/>
            <person name="Fouts D.E."/>
        </authorList>
    </citation>
    <scope>NUCLEOTIDE SEQUENCE [LARGE SCALE GENOMIC DNA]</scope>
    <source>
        <strain evidence="1 2">Ecochallenge</strain>
    </source>
</reference>
<dbReference type="EMBL" id="AHMI02000220">
    <property type="protein sequence ID" value="EMY13761.1"/>
    <property type="molecule type" value="Genomic_DNA"/>
</dbReference>
<accession>N1U6H4</accession>